<evidence type="ECO:0000313" key="2">
    <source>
        <dbReference type="EMBL" id="SFO50342.1"/>
    </source>
</evidence>
<dbReference type="Proteomes" id="UP000183642">
    <property type="component" value="Unassembled WGS sequence"/>
</dbReference>
<reference evidence="3" key="1">
    <citation type="submission" date="2016-10" db="EMBL/GenBank/DDBJ databases">
        <authorList>
            <person name="Varghese N."/>
            <person name="Submissions S."/>
        </authorList>
    </citation>
    <scope>NUCLEOTIDE SEQUENCE [LARGE SCALE GENOMIC DNA]</scope>
    <source>
        <strain evidence="3">DSM 43161</strain>
    </source>
</reference>
<dbReference type="AlphaFoldDB" id="A0A1I5HPX1"/>
<feature type="transmembrane region" description="Helical" evidence="1">
    <location>
        <begin position="29"/>
        <end position="48"/>
    </location>
</feature>
<keyword evidence="1" id="KW-0472">Membrane</keyword>
<sequence length="49" mass="5628">MTENRMPHPVRVDATLDPSLSRGSWRVKWLLLIPHVVVLVILWVAIALK</sequence>
<keyword evidence="1" id="KW-0812">Transmembrane</keyword>
<evidence type="ECO:0000313" key="3">
    <source>
        <dbReference type="Proteomes" id="UP000183642"/>
    </source>
</evidence>
<dbReference type="EMBL" id="FOWE01000010">
    <property type="protein sequence ID" value="SFO50342.1"/>
    <property type="molecule type" value="Genomic_DNA"/>
</dbReference>
<proteinExistence type="predicted"/>
<name>A0A1I5HPX1_9ACTN</name>
<keyword evidence="1" id="KW-1133">Transmembrane helix</keyword>
<evidence type="ECO:0000256" key="1">
    <source>
        <dbReference type="SAM" id="Phobius"/>
    </source>
</evidence>
<gene>
    <name evidence="2" type="ORF">SAMN05660359_03919</name>
</gene>
<organism evidence="2 3">
    <name type="scientific">Geodermatophilus obscurus</name>
    <dbReference type="NCBI Taxonomy" id="1861"/>
    <lineage>
        <taxon>Bacteria</taxon>
        <taxon>Bacillati</taxon>
        <taxon>Actinomycetota</taxon>
        <taxon>Actinomycetes</taxon>
        <taxon>Geodermatophilales</taxon>
        <taxon>Geodermatophilaceae</taxon>
        <taxon>Geodermatophilus</taxon>
    </lineage>
</organism>
<keyword evidence="3" id="KW-1185">Reference proteome</keyword>
<protein>
    <submittedName>
        <fullName evidence="2">Uncharacterized protein</fullName>
    </submittedName>
</protein>
<accession>A0A1I5HPX1</accession>
<dbReference type="RefSeq" id="WP_244274339.1">
    <property type="nucleotide sequence ID" value="NZ_FOWE01000010.1"/>
</dbReference>